<dbReference type="EMBL" id="JANRMS010000836">
    <property type="protein sequence ID" value="KAJ3533790.1"/>
    <property type="molecule type" value="Genomic_DNA"/>
</dbReference>
<reference evidence="1" key="1">
    <citation type="submission" date="2022-08" db="EMBL/GenBank/DDBJ databases">
        <title>Genome Sequence of Fusarium decemcellulare.</title>
        <authorList>
            <person name="Buettner E."/>
        </authorList>
    </citation>
    <scope>NUCLEOTIDE SEQUENCE</scope>
    <source>
        <strain evidence="1">Babe19</strain>
    </source>
</reference>
<evidence type="ECO:0000313" key="2">
    <source>
        <dbReference type="Proteomes" id="UP001148629"/>
    </source>
</evidence>
<evidence type="ECO:0000313" key="1">
    <source>
        <dbReference type="EMBL" id="KAJ3533790.1"/>
    </source>
</evidence>
<comment type="caution">
    <text evidence="1">The sequence shown here is derived from an EMBL/GenBank/DDBJ whole genome shotgun (WGS) entry which is preliminary data.</text>
</comment>
<organism evidence="1 2">
    <name type="scientific">Fusarium decemcellulare</name>
    <dbReference type="NCBI Taxonomy" id="57161"/>
    <lineage>
        <taxon>Eukaryota</taxon>
        <taxon>Fungi</taxon>
        <taxon>Dikarya</taxon>
        <taxon>Ascomycota</taxon>
        <taxon>Pezizomycotina</taxon>
        <taxon>Sordariomycetes</taxon>
        <taxon>Hypocreomycetidae</taxon>
        <taxon>Hypocreales</taxon>
        <taxon>Nectriaceae</taxon>
        <taxon>Fusarium</taxon>
        <taxon>Fusarium decemcellulare species complex</taxon>
    </lineage>
</organism>
<dbReference type="Proteomes" id="UP001148629">
    <property type="component" value="Unassembled WGS sequence"/>
</dbReference>
<protein>
    <submittedName>
        <fullName evidence="1">Uncharacterized protein</fullName>
    </submittedName>
</protein>
<gene>
    <name evidence="1" type="ORF">NM208_g7824</name>
</gene>
<name>A0ACC1S7N2_9HYPO</name>
<keyword evidence="2" id="KW-1185">Reference proteome</keyword>
<sequence length="635" mass="71277">MQRKSGPKQTVMPRACRNCRMRKVRCNRAVPCSNCITSSLECEPDARSTVRAARHVGDAARPLQGVNDDQSTDILERLAALEETVNALRPQQNRTAEAQTQPTPHYIDDTTQPEKVVDEEHANLPEGESSFGTQALNASQIAELTSTARSVWNQYVTGMPRKGLKSDIDLPPSSFVIQALRVLRELKGTQAMLFTFYGISDFAQVEEFCKRIYFPVEPASTADIILLNGTLSIILRQLIQSSYADLPQDTSHYQTICERNFQSSAESYEIMAIPSAQNAMILALAMIHAQSNIKLSLQSSLASTAARHCLALGYHREDRVSQLPQLEAQRVRRLFWHIYVLEQNLSSRLGRASTFPDFDIDVKPCSISRDPGQAPWDLAFNMFVEFARIVGKIYQCLYSASARKLDVKAKKDVTADLELQLIHWHDNWARLDSSNAYGKDAFDETFAPANIVYFSFLTLLHRGTTQSGSPRDISPACFDAAQQGLKAHLTYFPRLTSLGHPALQTYAYWIFYYTSFTPFVVTFIHCITNSDHGDLKLLADVLSGLEQTGLAFEYAEAQFNLCKALYRIAEAFITSQKSAPDNDVRPMNTLRLLQNPLSAGWHHLDSNSQFPDLLEAGASDWDIPDIEQMLFDLDH</sequence>
<accession>A0ACC1S7N2</accession>
<proteinExistence type="predicted"/>